<feature type="domain" description="Cadherin" evidence="14">
    <location>
        <begin position="1039"/>
        <end position="1140"/>
    </location>
</feature>
<dbReference type="InterPro" id="IPR020894">
    <property type="entry name" value="Cadherin_CS"/>
</dbReference>
<dbReference type="GO" id="GO:0005886">
    <property type="term" value="C:plasma membrane"/>
    <property type="evidence" value="ECO:0007669"/>
    <property type="project" value="UniProtKB-SubCell"/>
</dbReference>
<feature type="domain" description="Cadherin" evidence="14">
    <location>
        <begin position="1470"/>
        <end position="1570"/>
    </location>
</feature>
<evidence type="ECO:0000256" key="2">
    <source>
        <dbReference type="ARBA" id="ARBA00022475"/>
    </source>
</evidence>
<feature type="domain" description="Cadherin" evidence="14">
    <location>
        <begin position="59"/>
        <end position="131"/>
    </location>
</feature>
<keyword evidence="2" id="KW-1003">Cell membrane</keyword>
<keyword evidence="10 13" id="KW-0472">Membrane</keyword>
<evidence type="ECO:0000256" key="6">
    <source>
        <dbReference type="ARBA" id="ARBA00022737"/>
    </source>
</evidence>
<dbReference type="SUPFAM" id="SSF49313">
    <property type="entry name" value="Cadherin-like"/>
    <property type="match status" value="13"/>
</dbReference>
<keyword evidence="7 12" id="KW-0106">Calcium</keyword>
<feature type="transmembrane region" description="Helical" evidence="13">
    <location>
        <begin position="252"/>
        <end position="271"/>
    </location>
</feature>
<keyword evidence="4" id="KW-0479">Metal-binding</keyword>
<evidence type="ECO:0000256" key="12">
    <source>
        <dbReference type="PROSITE-ProRule" id="PRU00043"/>
    </source>
</evidence>
<feature type="transmembrane region" description="Helical" evidence="13">
    <location>
        <begin position="2240"/>
        <end position="2263"/>
    </location>
</feature>
<keyword evidence="5" id="KW-0732">Signal</keyword>
<feature type="transmembrane region" description="Helical" evidence="13">
    <location>
        <begin position="130"/>
        <end position="156"/>
    </location>
</feature>
<feature type="transmembrane region" description="Helical" evidence="13">
    <location>
        <begin position="2297"/>
        <end position="2330"/>
    </location>
</feature>
<evidence type="ECO:0000256" key="13">
    <source>
        <dbReference type="SAM" id="Phobius"/>
    </source>
</evidence>
<dbReference type="PROSITE" id="PS50268">
    <property type="entry name" value="CADHERIN_2"/>
    <property type="match status" value="12"/>
</dbReference>
<feature type="transmembrane region" description="Helical" evidence="13">
    <location>
        <begin position="2368"/>
        <end position="2390"/>
    </location>
</feature>
<name>A0A812D0E8_ACAPH</name>
<evidence type="ECO:0000313" key="15">
    <source>
        <dbReference type="EMBL" id="CAE1287447.1"/>
    </source>
</evidence>
<proteinExistence type="predicted"/>
<dbReference type="Gene3D" id="2.60.40.60">
    <property type="entry name" value="Cadherins"/>
    <property type="match status" value="12"/>
</dbReference>
<dbReference type="FunFam" id="2.60.40.60:FF:000092">
    <property type="entry name" value="Protocadherin 8"/>
    <property type="match status" value="2"/>
</dbReference>
<feature type="domain" description="Cadherin" evidence="14">
    <location>
        <begin position="1947"/>
        <end position="2021"/>
    </location>
</feature>
<evidence type="ECO:0000256" key="3">
    <source>
        <dbReference type="ARBA" id="ARBA00022692"/>
    </source>
</evidence>
<keyword evidence="3 13" id="KW-0812">Transmembrane</keyword>
<dbReference type="Proteomes" id="UP000597762">
    <property type="component" value="Unassembled WGS sequence"/>
</dbReference>
<keyword evidence="9 13" id="KW-1133">Transmembrane helix</keyword>
<keyword evidence="16" id="KW-1185">Reference proteome</keyword>
<evidence type="ECO:0000256" key="1">
    <source>
        <dbReference type="ARBA" id="ARBA00004251"/>
    </source>
</evidence>
<dbReference type="PANTHER" id="PTHR24026">
    <property type="entry name" value="FAT ATYPICAL CADHERIN-RELATED"/>
    <property type="match status" value="1"/>
</dbReference>
<keyword evidence="8" id="KW-0130">Cell adhesion</keyword>
<dbReference type="OrthoDB" id="6510378at2759"/>
<feature type="domain" description="Cadherin" evidence="14">
    <location>
        <begin position="922"/>
        <end position="1039"/>
    </location>
</feature>
<feature type="transmembrane region" description="Helical" evidence="13">
    <location>
        <begin position="578"/>
        <end position="597"/>
    </location>
</feature>
<reference evidence="15" key="1">
    <citation type="submission" date="2021-01" db="EMBL/GenBank/DDBJ databases">
        <authorList>
            <person name="Li R."/>
            <person name="Bekaert M."/>
        </authorList>
    </citation>
    <scope>NUCLEOTIDE SEQUENCE</scope>
    <source>
        <strain evidence="15">Farmed</strain>
    </source>
</reference>
<feature type="transmembrane region" description="Helical" evidence="13">
    <location>
        <begin position="2270"/>
        <end position="2291"/>
    </location>
</feature>
<feature type="transmembrane region" description="Helical" evidence="13">
    <location>
        <begin position="283"/>
        <end position="302"/>
    </location>
</feature>
<organism evidence="15 16">
    <name type="scientific">Acanthosepion pharaonis</name>
    <name type="common">Pharaoh cuttlefish</name>
    <name type="synonym">Sepia pharaonis</name>
    <dbReference type="NCBI Taxonomy" id="158019"/>
    <lineage>
        <taxon>Eukaryota</taxon>
        <taxon>Metazoa</taxon>
        <taxon>Spiralia</taxon>
        <taxon>Lophotrochozoa</taxon>
        <taxon>Mollusca</taxon>
        <taxon>Cephalopoda</taxon>
        <taxon>Coleoidea</taxon>
        <taxon>Decapodiformes</taxon>
        <taxon>Sepiida</taxon>
        <taxon>Sepiina</taxon>
        <taxon>Sepiidae</taxon>
        <taxon>Acanthosepion</taxon>
    </lineage>
</organism>
<feature type="transmembrane region" description="Helical" evidence="13">
    <location>
        <begin position="540"/>
        <end position="558"/>
    </location>
</feature>
<keyword evidence="6" id="KW-0677">Repeat</keyword>
<dbReference type="FunFam" id="2.60.40.60:FF:000123">
    <property type="entry name" value="Protocadherin beta 4"/>
    <property type="match status" value="2"/>
</dbReference>
<evidence type="ECO:0000256" key="8">
    <source>
        <dbReference type="ARBA" id="ARBA00022889"/>
    </source>
</evidence>
<feature type="domain" description="Cadherin" evidence="14">
    <location>
        <begin position="1786"/>
        <end position="1902"/>
    </location>
</feature>
<dbReference type="PANTHER" id="PTHR24026:SF133">
    <property type="entry name" value="CADHERIN-RELATED FAMILY MEMBER 2"/>
    <property type="match status" value="1"/>
</dbReference>
<dbReference type="PRINTS" id="PR00205">
    <property type="entry name" value="CADHERIN"/>
</dbReference>
<comment type="caution">
    <text evidence="15">The sequence shown here is derived from an EMBL/GenBank/DDBJ whole genome shotgun (WGS) entry which is preliminary data.</text>
</comment>
<dbReference type="GO" id="GO:0005509">
    <property type="term" value="F:calcium ion binding"/>
    <property type="evidence" value="ECO:0007669"/>
    <property type="project" value="UniProtKB-UniRule"/>
</dbReference>
<gene>
    <name evidence="15" type="ORF">SPHA_46596</name>
</gene>
<dbReference type="PROSITE" id="PS00232">
    <property type="entry name" value="CADHERIN_1"/>
    <property type="match status" value="3"/>
</dbReference>
<dbReference type="InterPro" id="IPR015919">
    <property type="entry name" value="Cadherin-like_sf"/>
</dbReference>
<dbReference type="EMBL" id="CAHIKZ030002471">
    <property type="protein sequence ID" value="CAE1287447.1"/>
    <property type="molecule type" value="Genomic_DNA"/>
</dbReference>
<feature type="transmembrane region" description="Helical" evidence="13">
    <location>
        <begin position="2471"/>
        <end position="2498"/>
    </location>
</feature>
<feature type="domain" description="Cadherin" evidence="14">
    <location>
        <begin position="1683"/>
        <end position="1785"/>
    </location>
</feature>
<dbReference type="Pfam" id="PF00028">
    <property type="entry name" value="Cadherin"/>
    <property type="match status" value="9"/>
</dbReference>
<keyword evidence="11" id="KW-0325">Glycoprotein</keyword>
<dbReference type="SMART" id="SM00112">
    <property type="entry name" value="CA"/>
    <property type="match status" value="11"/>
</dbReference>
<protein>
    <submittedName>
        <fullName evidence="15">CDH23</fullName>
    </submittedName>
</protein>
<feature type="domain" description="Cadherin" evidence="14">
    <location>
        <begin position="1352"/>
        <end position="1469"/>
    </location>
</feature>
<feature type="domain" description="Cadherin" evidence="14">
    <location>
        <begin position="2"/>
        <end position="58"/>
    </location>
</feature>
<evidence type="ECO:0000256" key="11">
    <source>
        <dbReference type="ARBA" id="ARBA00023180"/>
    </source>
</evidence>
<evidence type="ECO:0000256" key="9">
    <source>
        <dbReference type="ARBA" id="ARBA00022989"/>
    </source>
</evidence>
<evidence type="ECO:0000256" key="10">
    <source>
        <dbReference type="ARBA" id="ARBA00023136"/>
    </source>
</evidence>
<sequence length="2628" mass="296984">MTINQHTGEITLKKRLDYETRNFYQYTIMAKDSGTPPLNSTESVWIQITDVQDTPPVFINPSFIKHIGEDATIGTSVMSVTAEDGDRGIPNGILYTIDDARCKRFRIDQTTGVIYVKQDLNLTETSLKHLYGVCPITVILYSILCPLLSHCLRFILGWCLSRYLHSQLMSLPQFILLTLSMYLVQHVLCRCLSPSSYSAGVSHSTPTLSISYSADISHPVHTRLVYHTQLLLYRCISFSSCSLTRLMSLTQFILGWCITLSSYSIDLLMSYSIDVSPLARTRLMSLTQFILGWCITLSSYSIDVSPLARTRLMSLTQLPMSYSYWADVWCIITYLGHSADVSYSIDVSPLARTRLISLSPSSYSAARTRLMSLTVLSMVYLCISFSSYSADVSHSHVTTPTGVSPARTRLMSSYSGVSSTLSLYLLSALVCLSVHVSITLTPTLSRYLLFRSYSADVSHRSSYSMSLTQFILGWCITLSSYSIAVSPLARTRLMSLTQFILGWCITLSSYSIEVSPLARTRLMSLTQFILGWCIYSRTRLMSLTQFILGWCITLNSYSIFSSVSPVLARVTLNSYSRYLMYSLTQFILGWCITLSSYSIDVSPFGRTRLMSLTQFILGWCITLSSYSIAVSPLARTRLMSLNTPSSCLSPSLYSAGVSATYRCISFSSSYSADVSHQFILGWCNISSYSIEVSPLARTLVSLSLVYHTQLLLYRCISFSSYSADVSHPVHTRLVYHTQLLLYRCISFSSYSADVSIEVSPRLMSLTQLILGWCITLSSYSIAASPLARTRLMSLSLYSAGVSHSAPTLSVYLLQLVLCRCLSSPQVILSPSSGVSHSSSYLYVSHPDVSPLSLLYLFSSYSADVSHPVHTRLVYHTQLLLYRCISFSSYSVDAKEDDSISSFTKQDITIFIDDINNHGPVFSNPSYSANISEATAIDNPVIINQSIQISDDDLKVENNNFSLSLQYMNGSTFSALSVWPNASVARAGVILLVKDKSQLDYEKRDHIDFKIVARGAQGKYSSSATVKLTILPFNEYRPKFASNYTVCLFENTTKGHYVTNVSATDDDRGIHGNITYSLYGSNGLFLIDKFTGVVTLGKEELDYEKVKSYHLTVDATDGGNKKDTTSLYVCINDTNDEAPKFTSSKYEQTVKENEEIKIKVQAKDKDEPGTPNSKVSYSIVSVSQKLTKNFTINNTSGVIHAKSIDYEKLTSGQIILEVEASDQGNPQRYTKTNVTINIQDVNDNPPRFTHPLYNFIVPENSTTGDYIGNVSATDADRQSINHRLTFLLVNETDKFNINSGTGSIFILGKLDREKNDHYRLLVEVIDGGSPSLNSTAILNITVTDVNDEYPVLIDSSATIEVAENISVNSSIVKINATDQDLNAKLVYGIYSQQIQVDGKGMYVNKISTDYFGIDKDTGEIFLKVELDREVAELISLGIEVNDTNAVGHPQVSRGQQKIKILDINDNNPKFLNEFIKLSLSENLPVNTTLTRVSATDADKNDNVTYSFQRNYIQFKINETTGEIKLVKNLDRETNANISLFVLAKDTKPKRRTSTATISLNILDYNDNSPIFVGSYNKTYNVSEGASDGTEILTVTATDADTGINADIRFSLFYEDNDQILPISINNTTGKVFVSGKLNREETPLYKIEIKAKDMAGIYSENARTGSTWIKINVTDINDCAPKFVIPSYYANVQENTPPDQSVIQVQATDQDVGENSRLSFKLEGDGATFFKIDNSKGIISVNSSLTDKVGVKRFLVVATDHGMPSKNNTANVTINITDINNHRPEFADNKKYIDISEAVCPGSFIFNVSATDKDFYPPNNQVIYELKNERHYEPDLKKEKNYKYFKLDANTGRLTLARELDREKHKIHELTITATDKGSPPLESNPLRLIINVTNVDDEPPVFRRQDYKDLKKTFSVLEGKPPLFVGEIKAYNSYPDSKPCFKFVQKANEQYFEVKSVNGYGKITALKELDYETKKIYNFMLETFDCNNNVYNICGNSITPTDNKLSIIVNVTDVNDHPPRFINKSMHMAIQPDLKLKTVIANLTSLITDGDDYIENKKNLFKILKFTPYGDVSVQKKPFVVEKNLLKTNQLFSAAKIGYVTLLISTFDEKGKSDTAELKVYIIANGNKIKITFMQTVEQTEKNKETFSRLLGNILGNNITIVPGKIEPLQRADGTYEKTKTVMFIYGFQNEKIMSAEKLQKLIDWKTKKLSEIQNKYPIISIMSMKQKSATSSNAAKNQVILSAVIALLGITLLVVIFLFYGISFFFSSLLLLLFFFLLFFFYFSYFFSFFRDSSCFFLFLFVSLLFFYFFIFLSFTFLLSFLLLFFLLLFCFSPLFTFLSFTFYFFLFIFYFCFFYFSFLFPRFSYFFYFFVFSFFYFSFFFFFTFLSFSFLFQFLLLFFFLFFLFISFYFFLLLFVLSPLFSSFLSLTFLLLFSILLFSYYFSSFLFIFSVFFKFFSLIFLYSSSVFLLFLFFFILSFYFFILSFSSYFFTLFSFLSHNNKEDFQKWIVPGSNVHALGESNPIYNKDINPVMNLPDKVSLNSLDMNEVGDSAVFVDPFDEQEVALDFIDDPPNETSTTSKDYSKTFLDNVIKEREAEMNKKNQKSGSMSGSTNMALNVTNLETTDV</sequence>
<feature type="transmembrane region" description="Helical" evidence="13">
    <location>
        <begin position="2397"/>
        <end position="2416"/>
    </location>
</feature>
<evidence type="ECO:0000259" key="14">
    <source>
        <dbReference type="PROSITE" id="PS50268"/>
    </source>
</evidence>
<evidence type="ECO:0000256" key="5">
    <source>
        <dbReference type="ARBA" id="ARBA00022729"/>
    </source>
</evidence>
<feature type="transmembrane region" description="Helical" evidence="13">
    <location>
        <begin position="421"/>
        <end position="449"/>
    </location>
</feature>
<feature type="domain" description="Cadherin" evidence="14">
    <location>
        <begin position="1572"/>
        <end position="1682"/>
    </location>
</feature>
<dbReference type="GO" id="GO:0007156">
    <property type="term" value="P:homophilic cell adhesion via plasma membrane adhesion molecules"/>
    <property type="evidence" value="ECO:0007669"/>
    <property type="project" value="InterPro"/>
</dbReference>
<feature type="transmembrane region" description="Helical" evidence="13">
    <location>
        <begin position="470"/>
        <end position="488"/>
    </location>
</feature>
<feature type="domain" description="Cadherin" evidence="14">
    <location>
        <begin position="1141"/>
        <end position="1247"/>
    </location>
</feature>
<feature type="domain" description="Cadherin" evidence="14">
    <location>
        <begin position="1248"/>
        <end position="1351"/>
    </location>
</feature>
<feature type="transmembrane region" description="Helical" evidence="13">
    <location>
        <begin position="609"/>
        <end position="629"/>
    </location>
</feature>
<accession>A0A812D0E8</accession>
<dbReference type="FunFam" id="2.60.40.60:FF:000020">
    <property type="entry name" value="Dachsous cadherin-related 1b"/>
    <property type="match status" value="3"/>
</dbReference>
<feature type="transmembrane region" description="Helical" evidence="13">
    <location>
        <begin position="2342"/>
        <end position="2362"/>
    </location>
</feature>
<evidence type="ECO:0000313" key="16">
    <source>
        <dbReference type="Proteomes" id="UP000597762"/>
    </source>
</evidence>
<dbReference type="CDD" id="cd11304">
    <property type="entry name" value="Cadherin_repeat"/>
    <property type="match status" value="12"/>
</dbReference>
<evidence type="ECO:0000256" key="4">
    <source>
        <dbReference type="ARBA" id="ARBA00022723"/>
    </source>
</evidence>
<dbReference type="InterPro" id="IPR002126">
    <property type="entry name" value="Cadherin-like_dom"/>
</dbReference>
<evidence type="ECO:0000256" key="7">
    <source>
        <dbReference type="ARBA" id="ARBA00022837"/>
    </source>
</evidence>
<feature type="transmembrane region" description="Helical" evidence="13">
    <location>
        <begin position="168"/>
        <end position="188"/>
    </location>
</feature>
<comment type="subcellular location">
    <subcellularLocation>
        <location evidence="1">Cell membrane</location>
        <topology evidence="1">Single-pass type I membrane protein</topology>
    </subcellularLocation>
</comment>